<reference evidence="1" key="1">
    <citation type="submission" date="2021-11" db="EMBL/GenBank/DDBJ databases">
        <authorList>
            <person name="Rodrigo-Torres L."/>
            <person name="Arahal R. D."/>
            <person name="Lucena T."/>
        </authorList>
    </citation>
    <scope>NUCLEOTIDE SEQUENCE</scope>
    <source>
        <strain evidence="1">CECT 7929</strain>
    </source>
</reference>
<dbReference type="Proteomes" id="UP000838672">
    <property type="component" value="Unassembled WGS sequence"/>
</dbReference>
<organism evidence="1 2">
    <name type="scientific">Vibrio stylophorae</name>
    <dbReference type="NCBI Taxonomy" id="659351"/>
    <lineage>
        <taxon>Bacteria</taxon>
        <taxon>Pseudomonadati</taxon>
        <taxon>Pseudomonadota</taxon>
        <taxon>Gammaproteobacteria</taxon>
        <taxon>Vibrionales</taxon>
        <taxon>Vibrionaceae</taxon>
        <taxon>Vibrio</taxon>
    </lineage>
</organism>
<evidence type="ECO:0000313" key="2">
    <source>
        <dbReference type="Proteomes" id="UP000838672"/>
    </source>
</evidence>
<protein>
    <submittedName>
        <fullName evidence="1">Uncharacterized protein</fullName>
    </submittedName>
</protein>
<keyword evidence="2" id="KW-1185">Reference proteome</keyword>
<evidence type="ECO:0000313" key="1">
    <source>
        <dbReference type="EMBL" id="CAH0533414.1"/>
    </source>
</evidence>
<sequence>MDGAYHFLSLALETLTHFHFYIGTLLNCLHLFEYYKAYPIDEGYAHRTYRKSRNCGFLIETHHWNSWTLKLRKTNPAALQDNAQLCRQWLGSEGQFQY</sequence>
<comment type="caution">
    <text evidence="1">The sequence shown here is derived from an EMBL/GenBank/DDBJ whole genome shotgun (WGS) entry which is preliminary data.</text>
</comment>
<gene>
    <name evidence="1" type="ORF">VST7929_01282</name>
</gene>
<name>A0ABM8ZSW9_9VIBR</name>
<dbReference type="EMBL" id="CAKLDI010000001">
    <property type="protein sequence ID" value="CAH0533414.1"/>
    <property type="molecule type" value="Genomic_DNA"/>
</dbReference>
<accession>A0ABM8ZSW9</accession>
<proteinExistence type="predicted"/>